<dbReference type="PANTHER" id="PTHR13477">
    <property type="entry name" value="MITOCHONDRIAL 39S RIBOSOMAL PROTEIN L49"/>
    <property type="match status" value="1"/>
</dbReference>
<evidence type="ECO:0000256" key="1">
    <source>
        <dbReference type="ARBA" id="ARBA00004173"/>
    </source>
</evidence>
<keyword evidence="3 7" id="KW-0689">Ribosomal protein</keyword>
<evidence type="ECO:0000256" key="6">
    <source>
        <dbReference type="ARBA" id="ARBA00035191"/>
    </source>
</evidence>
<dbReference type="GO" id="GO:0003735">
    <property type="term" value="F:structural constituent of ribosome"/>
    <property type="evidence" value="ECO:0007669"/>
    <property type="project" value="InterPro"/>
</dbReference>
<comment type="similarity">
    <text evidence="2">Belongs to the mitochondrion-specific ribosomal protein mL49 family.</text>
</comment>
<evidence type="ECO:0000256" key="5">
    <source>
        <dbReference type="ARBA" id="ARBA00023274"/>
    </source>
</evidence>
<proteinExistence type="inferred from homology"/>
<protein>
    <recommendedName>
        <fullName evidence="6">Large ribosomal subunit protein mL49</fullName>
    </recommendedName>
</protein>
<keyword evidence="4" id="KW-0496">Mitochondrion</keyword>
<dbReference type="GO" id="GO:0005762">
    <property type="term" value="C:mitochondrial large ribosomal subunit"/>
    <property type="evidence" value="ECO:0007669"/>
    <property type="project" value="TreeGrafter"/>
</dbReference>
<evidence type="ECO:0000256" key="4">
    <source>
        <dbReference type="ARBA" id="ARBA00023128"/>
    </source>
</evidence>
<dbReference type="Pfam" id="PF05046">
    <property type="entry name" value="Img2"/>
    <property type="match status" value="1"/>
</dbReference>
<name>A0A8K0XUE7_9AGAR</name>
<dbReference type="GO" id="GO:0006412">
    <property type="term" value="P:translation"/>
    <property type="evidence" value="ECO:0007669"/>
    <property type="project" value="InterPro"/>
</dbReference>
<organism evidence="7 8">
    <name type="scientific">Cristinia sonorae</name>
    <dbReference type="NCBI Taxonomy" id="1940300"/>
    <lineage>
        <taxon>Eukaryota</taxon>
        <taxon>Fungi</taxon>
        <taxon>Dikarya</taxon>
        <taxon>Basidiomycota</taxon>
        <taxon>Agaricomycotina</taxon>
        <taxon>Agaricomycetes</taxon>
        <taxon>Agaricomycetidae</taxon>
        <taxon>Agaricales</taxon>
        <taxon>Pleurotineae</taxon>
        <taxon>Stephanosporaceae</taxon>
        <taxon>Cristinia</taxon>
    </lineage>
</organism>
<dbReference type="AlphaFoldDB" id="A0A8K0XUE7"/>
<sequence length="115" mass="13237">MIRNAVRQVRAYSTAPPQHAIIQHPYFVRRNTRGSLPVYTDIRNSNKYFTLIRNVEGDVDALVRDLTATFHDAPEPQMDSVSAHHPVASRHKRHVVLSGGNWKHDVVRWLQDKGF</sequence>
<dbReference type="OrthoDB" id="19439at2759"/>
<keyword evidence="5" id="KW-0687">Ribonucleoprotein</keyword>
<comment type="subcellular location">
    <subcellularLocation>
        <location evidence="1">Mitochondrion</location>
    </subcellularLocation>
</comment>
<dbReference type="Gene3D" id="3.30.780.10">
    <property type="entry name" value="SUI1-like domain"/>
    <property type="match status" value="1"/>
</dbReference>
<dbReference type="InterPro" id="IPR007740">
    <property type="entry name" value="Ribosomal_mL49"/>
</dbReference>
<keyword evidence="8" id="KW-1185">Reference proteome</keyword>
<comment type="caution">
    <text evidence="7">The sequence shown here is derived from an EMBL/GenBank/DDBJ whole genome shotgun (WGS) entry which is preliminary data.</text>
</comment>
<reference evidence="7" key="1">
    <citation type="journal article" date="2021" name="New Phytol.">
        <title>Evolutionary innovations through gain and loss of genes in the ectomycorrhizal Boletales.</title>
        <authorList>
            <person name="Wu G."/>
            <person name="Miyauchi S."/>
            <person name="Morin E."/>
            <person name="Kuo A."/>
            <person name="Drula E."/>
            <person name="Varga T."/>
            <person name="Kohler A."/>
            <person name="Feng B."/>
            <person name="Cao Y."/>
            <person name="Lipzen A."/>
            <person name="Daum C."/>
            <person name="Hundley H."/>
            <person name="Pangilinan J."/>
            <person name="Johnson J."/>
            <person name="Barry K."/>
            <person name="LaButti K."/>
            <person name="Ng V."/>
            <person name="Ahrendt S."/>
            <person name="Min B."/>
            <person name="Choi I.G."/>
            <person name="Park H."/>
            <person name="Plett J.M."/>
            <person name="Magnuson J."/>
            <person name="Spatafora J.W."/>
            <person name="Nagy L.G."/>
            <person name="Henrissat B."/>
            <person name="Grigoriev I.V."/>
            <person name="Yang Z.L."/>
            <person name="Xu J."/>
            <person name="Martin F.M."/>
        </authorList>
    </citation>
    <scope>NUCLEOTIDE SEQUENCE</scope>
    <source>
        <strain evidence="7">KKN 215</strain>
    </source>
</reference>
<gene>
    <name evidence="7" type="ORF">BXZ70DRAFT_916610</name>
</gene>
<accession>A0A8K0XUE7</accession>
<dbReference type="Proteomes" id="UP000813824">
    <property type="component" value="Unassembled WGS sequence"/>
</dbReference>
<dbReference type="PANTHER" id="PTHR13477:SF0">
    <property type="entry name" value="LARGE RIBOSOMAL SUBUNIT PROTEIN ML49"/>
    <property type="match status" value="1"/>
</dbReference>
<evidence type="ECO:0000313" key="8">
    <source>
        <dbReference type="Proteomes" id="UP000813824"/>
    </source>
</evidence>
<evidence type="ECO:0000313" key="7">
    <source>
        <dbReference type="EMBL" id="KAH8107145.1"/>
    </source>
</evidence>
<dbReference type="EMBL" id="JAEVFJ010000002">
    <property type="protein sequence ID" value="KAH8107145.1"/>
    <property type="molecule type" value="Genomic_DNA"/>
</dbReference>
<evidence type="ECO:0000256" key="3">
    <source>
        <dbReference type="ARBA" id="ARBA00022980"/>
    </source>
</evidence>
<evidence type="ECO:0000256" key="2">
    <source>
        <dbReference type="ARBA" id="ARBA00005677"/>
    </source>
</evidence>